<organism evidence="3 4">
    <name type="scientific">Micromonospora rhizosphaerae</name>
    <dbReference type="NCBI Taxonomy" id="568872"/>
    <lineage>
        <taxon>Bacteria</taxon>
        <taxon>Bacillati</taxon>
        <taxon>Actinomycetota</taxon>
        <taxon>Actinomycetes</taxon>
        <taxon>Micromonosporales</taxon>
        <taxon>Micromonosporaceae</taxon>
        <taxon>Micromonospora</taxon>
    </lineage>
</organism>
<evidence type="ECO:0000313" key="4">
    <source>
        <dbReference type="Proteomes" id="UP000199413"/>
    </source>
</evidence>
<feature type="domain" description="Peptidoglycan binding-like" evidence="2">
    <location>
        <begin position="189"/>
        <end position="244"/>
    </location>
</feature>
<protein>
    <submittedName>
        <fullName evidence="3">Peptidoglycan-binding (PGRP) domain of peptidoglycan hydrolases-containing protein</fullName>
    </submittedName>
</protein>
<dbReference type="InterPro" id="IPR006311">
    <property type="entry name" value="TAT_signal"/>
</dbReference>
<feature type="region of interest" description="Disordered" evidence="1">
    <location>
        <begin position="1"/>
        <end position="30"/>
    </location>
</feature>
<feature type="domain" description="Peptidoglycan binding-like" evidence="2">
    <location>
        <begin position="253"/>
        <end position="308"/>
    </location>
</feature>
<feature type="compositionally biased region" description="Basic residues" evidence="1">
    <location>
        <begin position="21"/>
        <end position="30"/>
    </location>
</feature>
<keyword evidence="3" id="KW-0378">Hydrolase</keyword>
<name>A0A1C6SPZ7_9ACTN</name>
<dbReference type="InterPro" id="IPR002477">
    <property type="entry name" value="Peptidoglycan-bd-like"/>
</dbReference>
<accession>A0A1C6SPZ7</accession>
<reference evidence="4" key="1">
    <citation type="submission" date="2016-06" db="EMBL/GenBank/DDBJ databases">
        <authorList>
            <person name="Varghese N."/>
            <person name="Submissions Spin"/>
        </authorList>
    </citation>
    <scope>NUCLEOTIDE SEQUENCE [LARGE SCALE GENOMIC DNA]</scope>
    <source>
        <strain evidence="4">DSM 45431</strain>
    </source>
</reference>
<dbReference type="EMBL" id="FMHV01000002">
    <property type="protein sequence ID" value="SCL31600.1"/>
    <property type="molecule type" value="Genomic_DNA"/>
</dbReference>
<sequence length="313" mass="33835">MTTLDAVPPLRGTDPGTGTASRRRGPANRTRSRFTLSWALSRRTLLQAGTAVGMAALSIFPAARRAYADGYTIYGGCPTYATDHNCSPGCGPSPIFGDACNTSGTYAGFHKNNGTTWKLRPNQCYAGTYDGWLWRYQGACGACACHVERRCHDGYKKTSSGWVRSICRWNTSCGCLSSVSWPTTKRGQTGTNVYTVQHLLTARGYPTTIDGIFGSGTETRVKQFQTAKGITASGVVDAKTWSALVITVRYSNSGQAVSGVQRQLRKHGYSLPVTGYFGSQTDAAVRDFQRKNGLYVDGIVGQNTWRTLTGGRV</sequence>
<dbReference type="Pfam" id="PF01471">
    <property type="entry name" value="PG_binding_1"/>
    <property type="match status" value="2"/>
</dbReference>
<dbReference type="InterPro" id="IPR036365">
    <property type="entry name" value="PGBD-like_sf"/>
</dbReference>
<dbReference type="InterPro" id="IPR036366">
    <property type="entry name" value="PGBDSf"/>
</dbReference>
<dbReference type="RefSeq" id="WP_176731805.1">
    <property type="nucleotide sequence ID" value="NZ_FMHV01000002.1"/>
</dbReference>
<dbReference type="PROSITE" id="PS51318">
    <property type="entry name" value="TAT"/>
    <property type="match status" value="1"/>
</dbReference>
<dbReference type="SUPFAM" id="SSF47090">
    <property type="entry name" value="PGBD-like"/>
    <property type="match status" value="2"/>
</dbReference>
<dbReference type="Gene3D" id="1.10.101.10">
    <property type="entry name" value="PGBD-like superfamily/PGBD"/>
    <property type="match status" value="2"/>
</dbReference>
<dbReference type="STRING" id="568872.GA0070624_4297"/>
<keyword evidence="4" id="KW-1185">Reference proteome</keyword>
<dbReference type="AlphaFoldDB" id="A0A1C6SPZ7"/>
<proteinExistence type="predicted"/>
<gene>
    <name evidence="3" type="ORF">GA0070624_4297</name>
</gene>
<dbReference type="Proteomes" id="UP000199413">
    <property type="component" value="Unassembled WGS sequence"/>
</dbReference>
<dbReference type="GO" id="GO:0016787">
    <property type="term" value="F:hydrolase activity"/>
    <property type="evidence" value="ECO:0007669"/>
    <property type="project" value="UniProtKB-KW"/>
</dbReference>
<evidence type="ECO:0000313" key="3">
    <source>
        <dbReference type="EMBL" id="SCL31600.1"/>
    </source>
</evidence>
<evidence type="ECO:0000256" key="1">
    <source>
        <dbReference type="SAM" id="MobiDB-lite"/>
    </source>
</evidence>
<evidence type="ECO:0000259" key="2">
    <source>
        <dbReference type="Pfam" id="PF01471"/>
    </source>
</evidence>